<proteinExistence type="predicted"/>
<protein>
    <submittedName>
        <fullName evidence="1">Uncharacterized protein</fullName>
    </submittedName>
</protein>
<dbReference type="EMBL" id="KZ820659">
    <property type="protein sequence ID" value="PWN46871.1"/>
    <property type="molecule type" value="Genomic_DNA"/>
</dbReference>
<evidence type="ECO:0000313" key="1">
    <source>
        <dbReference type="EMBL" id="PWN46871.1"/>
    </source>
</evidence>
<reference evidence="1 2" key="1">
    <citation type="journal article" date="2018" name="Mol. Biol. Evol.">
        <title>Broad Genomic Sampling Reveals a Smut Pathogenic Ancestry of the Fungal Clade Ustilaginomycotina.</title>
        <authorList>
            <person name="Kijpornyongpan T."/>
            <person name="Mondo S.J."/>
            <person name="Barry K."/>
            <person name="Sandor L."/>
            <person name="Lee J."/>
            <person name="Lipzen A."/>
            <person name="Pangilinan J."/>
            <person name="LaButti K."/>
            <person name="Hainaut M."/>
            <person name="Henrissat B."/>
            <person name="Grigoriev I.V."/>
            <person name="Spatafora J.W."/>
            <person name="Aime M.C."/>
        </authorList>
    </citation>
    <scope>NUCLEOTIDE SEQUENCE [LARGE SCALE GENOMIC DNA]</scope>
    <source>
        <strain evidence="1 2">SA 807</strain>
    </source>
</reference>
<organism evidence="1 2">
    <name type="scientific">Violaceomyces palustris</name>
    <dbReference type="NCBI Taxonomy" id="1673888"/>
    <lineage>
        <taxon>Eukaryota</taxon>
        <taxon>Fungi</taxon>
        <taxon>Dikarya</taxon>
        <taxon>Basidiomycota</taxon>
        <taxon>Ustilaginomycotina</taxon>
        <taxon>Ustilaginomycetes</taxon>
        <taxon>Violaceomycetales</taxon>
        <taxon>Violaceomycetaceae</taxon>
        <taxon>Violaceomyces</taxon>
    </lineage>
</organism>
<dbReference type="Proteomes" id="UP000245626">
    <property type="component" value="Unassembled WGS sequence"/>
</dbReference>
<accession>A0ACD0NM46</accession>
<name>A0ACD0NM46_9BASI</name>
<keyword evidence="2" id="KW-1185">Reference proteome</keyword>
<gene>
    <name evidence="1" type="ORF">IE53DRAFT_286524</name>
</gene>
<sequence>MNRKGDEPQLSILPRSLNLMVEELGERVAHHATRAMFRILMNGARDPRGLVEAFGSADEIASNGSSLSERLHLSGGATNGRIRAEYRFFNQF</sequence>
<evidence type="ECO:0000313" key="2">
    <source>
        <dbReference type="Proteomes" id="UP000245626"/>
    </source>
</evidence>